<accession>A0ACC3SJL1</accession>
<sequence length="716" mass="80555">MPSYFYHLKLELYPYPAGSPVSKRNSPRSIYLPPPGSDIFRTTLPAHHTSQWTKNTFLKGHLKRDSSESASSRSLSRTRPHSAGRPEFHGDALLLPERNVALKEGPSPALKPHEPTSESAAKDWRFDTVAIESIDMETMDLVDGGRGRGKSMSQAKGASSGLHTKGVYLPSDPKTTDVGWGVVHLYRDAQETLGLDADIHSLNSLRRPNAGAGQEADHFDPEQCTTLCILAVPSWMTPSDFLGFAGEQTREDVSHFRLVRTGRANKYMVLMKFRQAKKAREWQREWNGKLFSAMEPENCHVVFIKSVEFVTPDSDIHDPPAFPQNTHDPFTTTPQQRPLSPHDTSRKPTSLTSKPLAPPTPSLIELPTCPVCLERMDETTGLLTILCQHVFHCACLEKWRGSGCPVCRYTQSPSFTFPYPRPDSSAYSSDEQEPLCSTCATTSNLWICLICGNIGCGRYDSAHAYQHYEDTSHCYAMDIATQHVWDYAGDGYVHRLIQNKDSALQQGKIDLPAGREHPNTAFRAEGEDSVPREKMENMANEYTYLLTSQLEGQRRYFEEQVERAVDKASQASARAEEAATRSVKALEEVERFRAEKEGAEEVVARLEKELEKAKVRGEKFEKMAREMSKKLQEEKSMAEGLLERVKVADAKAKEREEEAKKLRDEKAELEDMNRDLTIFISSQEKVKELQEQGEEVMDGTVSVPEQKKARGKGRKK</sequence>
<dbReference type="EMBL" id="JAMKPW020000010">
    <property type="protein sequence ID" value="KAK8214788.1"/>
    <property type="molecule type" value="Genomic_DNA"/>
</dbReference>
<reference evidence="1" key="1">
    <citation type="submission" date="2024-02" db="EMBL/GenBank/DDBJ databases">
        <title>Metagenome Assembled Genome of Zalaria obscura JY119.</title>
        <authorList>
            <person name="Vighnesh L."/>
            <person name="Jagadeeshwari U."/>
            <person name="Venkata Ramana C."/>
            <person name="Sasikala C."/>
        </authorList>
    </citation>
    <scope>NUCLEOTIDE SEQUENCE</scope>
    <source>
        <strain evidence="1">JY119</strain>
    </source>
</reference>
<keyword evidence="2" id="KW-1185">Reference proteome</keyword>
<name>A0ACC3SJL1_9PEZI</name>
<proteinExistence type="predicted"/>
<protein>
    <submittedName>
        <fullName evidence="1">Uncharacterized protein</fullName>
    </submittedName>
</protein>
<organism evidence="1 2">
    <name type="scientific">Zalaria obscura</name>
    <dbReference type="NCBI Taxonomy" id="2024903"/>
    <lineage>
        <taxon>Eukaryota</taxon>
        <taxon>Fungi</taxon>
        <taxon>Dikarya</taxon>
        <taxon>Ascomycota</taxon>
        <taxon>Pezizomycotina</taxon>
        <taxon>Dothideomycetes</taxon>
        <taxon>Dothideomycetidae</taxon>
        <taxon>Dothideales</taxon>
        <taxon>Zalariaceae</taxon>
        <taxon>Zalaria</taxon>
    </lineage>
</organism>
<gene>
    <name evidence="1" type="ORF">M8818_002371</name>
</gene>
<comment type="caution">
    <text evidence="1">The sequence shown here is derived from an EMBL/GenBank/DDBJ whole genome shotgun (WGS) entry which is preliminary data.</text>
</comment>
<evidence type="ECO:0000313" key="2">
    <source>
        <dbReference type="Proteomes" id="UP001320706"/>
    </source>
</evidence>
<evidence type="ECO:0000313" key="1">
    <source>
        <dbReference type="EMBL" id="KAK8214788.1"/>
    </source>
</evidence>
<dbReference type="Proteomes" id="UP001320706">
    <property type="component" value="Unassembled WGS sequence"/>
</dbReference>